<name>A0ABY2KKI7_9RHOB</name>
<evidence type="ECO:0000256" key="3">
    <source>
        <dbReference type="ARBA" id="ARBA00023125"/>
    </source>
</evidence>
<accession>A0ABY2KKI7</accession>
<sequence length="294" mass="31811">MIGPRRLLPSMPALLALEAVDRLGTASAAAAELSLTQGAVSRALQGLEGQLGVALFIRERQRLRLTPAAQDYVRHVRVHLTALSQASLRLRANPGGGGLSLAILPAFGVQWLAPRLPDFARRHPGVTVNLSTRLRPFDFAAEGFDAAIHFGRADWPGADHLLLLEEEVLPVCAPSVMAEPVAAVEALLTLPLLQLESRPGAWGRYLAQQRVPGQRPVGMVFDQFATMTQAAIHGMGVALLPLFLISDALQEGRLVPVWPARGHGLGSYYLVWPKDVPPRPPLLAFREWIACQIG</sequence>
<dbReference type="Gene3D" id="3.40.190.10">
    <property type="entry name" value="Periplasmic binding protein-like II"/>
    <property type="match status" value="2"/>
</dbReference>
<dbReference type="SUPFAM" id="SSF53850">
    <property type="entry name" value="Periplasmic binding protein-like II"/>
    <property type="match status" value="1"/>
</dbReference>
<keyword evidence="4" id="KW-0804">Transcription</keyword>
<dbReference type="InterPro" id="IPR005119">
    <property type="entry name" value="LysR_subst-bd"/>
</dbReference>
<evidence type="ECO:0000313" key="6">
    <source>
        <dbReference type="EMBL" id="TGD43005.1"/>
    </source>
</evidence>
<comment type="similarity">
    <text evidence="1">Belongs to the LysR transcriptional regulatory family.</text>
</comment>
<dbReference type="Pfam" id="PF00126">
    <property type="entry name" value="HTH_1"/>
    <property type="match status" value="1"/>
</dbReference>
<comment type="caution">
    <text evidence="6">The sequence shown here is derived from an EMBL/GenBank/DDBJ whole genome shotgun (WGS) entry which is preliminary data.</text>
</comment>
<organism evidence="6 7">
    <name type="scientific">Pseudotabrizicola sediminis</name>
    <dbReference type="NCBI Taxonomy" id="2486418"/>
    <lineage>
        <taxon>Bacteria</taxon>
        <taxon>Pseudomonadati</taxon>
        <taxon>Pseudomonadota</taxon>
        <taxon>Alphaproteobacteria</taxon>
        <taxon>Rhodobacterales</taxon>
        <taxon>Paracoccaceae</taxon>
        <taxon>Pseudotabrizicola</taxon>
    </lineage>
</organism>
<keyword evidence="2" id="KW-0805">Transcription regulation</keyword>
<proteinExistence type="inferred from homology"/>
<evidence type="ECO:0000256" key="4">
    <source>
        <dbReference type="ARBA" id="ARBA00023163"/>
    </source>
</evidence>
<dbReference type="Gene3D" id="1.10.10.10">
    <property type="entry name" value="Winged helix-like DNA-binding domain superfamily/Winged helix DNA-binding domain"/>
    <property type="match status" value="1"/>
</dbReference>
<evidence type="ECO:0000256" key="1">
    <source>
        <dbReference type="ARBA" id="ARBA00009437"/>
    </source>
</evidence>
<dbReference type="Pfam" id="PF03466">
    <property type="entry name" value="LysR_substrate"/>
    <property type="match status" value="1"/>
</dbReference>
<evidence type="ECO:0000313" key="7">
    <source>
        <dbReference type="Proteomes" id="UP000297741"/>
    </source>
</evidence>
<protein>
    <submittedName>
        <fullName evidence="6">LysR family transcriptional regulator</fullName>
    </submittedName>
</protein>
<keyword evidence="3" id="KW-0238">DNA-binding</keyword>
<dbReference type="PROSITE" id="PS50931">
    <property type="entry name" value="HTH_LYSR"/>
    <property type="match status" value="1"/>
</dbReference>
<dbReference type="InterPro" id="IPR058163">
    <property type="entry name" value="LysR-type_TF_proteobact-type"/>
</dbReference>
<dbReference type="RefSeq" id="WP_135431667.1">
    <property type="nucleotide sequence ID" value="NZ_RPEM01000007.1"/>
</dbReference>
<keyword evidence="7" id="KW-1185">Reference proteome</keyword>
<gene>
    <name evidence="6" type="ORF">EEB11_12135</name>
</gene>
<dbReference type="EMBL" id="RPEM01000007">
    <property type="protein sequence ID" value="TGD43005.1"/>
    <property type="molecule type" value="Genomic_DNA"/>
</dbReference>
<dbReference type="InterPro" id="IPR036390">
    <property type="entry name" value="WH_DNA-bd_sf"/>
</dbReference>
<reference evidence="6 7" key="1">
    <citation type="submission" date="2018-11" db="EMBL/GenBank/DDBJ databases">
        <title>Tabrizicola sp. isolated from sediment of alpine lake.</title>
        <authorList>
            <person name="Liu Z."/>
        </authorList>
    </citation>
    <scope>NUCLEOTIDE SEQUENCE [LARGE SCALE GENOMIC DNA]</scope>
    <source>
        <strain evidence="6 7">DRYC-M-16</strain>
    </source>
</reference>
<evidence type="ECO:0000256" key="2">
    <source>
        <dbReference type="ARBA" id="ARBA00023015"/>
    </source>
</evidence>
<dbReference type="InterPro" id="IPR036388">
    <property type="entry name" value="WH-like_DNA-bd_sf"/>
</dbReference>
<feature type="domain" description="HTH lysR-type" evidence="5">
    <location>
        <begin position="9"/>
        <end position="66"/>
    </location>
</feature>
<dbReference type="Proteomes" id="UP000297741">
    <property type="component" value="Unassembled WGS sequence"/>
</dbReference>
<dbReference type="InterPro" id="IPR000847">
    <property type="entry name" value="LysR_HTH_N"/>
</dbReference>
<dbReference type="PANTHER" id="PTHR30537:SF26">
    <property type="entry name" value="GLYCINE CLEAVAGE SYSTEM TRANSCRIPTIONAL ACTIVATOR"/>
    <property type="match status" value="1"/>
</dbReference>
<evidence type="ECO:0000259" key="5">
    <source>
        <dbReference type="PROSITE" id="PS50931"/>
    </source>
</evidence>
<dbReference type="PANTHER" id="PTHR30537">
    <property type="entry name" value="HTH-TYPE TRANSCRIPTIONAL REGULATOR"/>
    <property type="match status" value="1"/>
</dbReference>
<dbReference type="SUPFAM" id="SSF46785">
    <property type="entry name" value="Winged helix' DNA-binding domain"/>
    <property type="match status" value="1"/>
</dbReference>
<dbReference type="PRINTS" id="PR00039">
    <property type="entry name" value="HTHLYSR"/>
</dbReference>